<dbReference type="InterPro" id="IPR002110">
    <property type="entry name" value="Ankyrin_rpt"/>
</dbReference>
<keyword evidence="1" id="KW-0677">Repeat</keyword>
<reference evidence="6" key="1">
    <citation type="journal article" date="2023" name="Mol. Phylogenet. Evol.">
        <title>Genome-scale phylogeny and comparative genomics of the fungal order Sordariales.</title>
        <authorList>
            <person name="Hensen N."/>
            <person name="Bonometti L."/>
            <person name="Westerberg I."/>
            <person name="Brannstrom I.O."/>
            <person name="Guillou S."/>
            <person name="Cros-Aarteil S."/>
            <person name="Calhoun S."/>
            <person name="Haridas S."/>
            <person name="Kuo A."/>
            <person name="Mondo S."/>
            <person name="Pangilinan J."/>
            <person name="Riley R."/>
            <person name="LaButti K."/>
            <person name="Andreopoulos B."/>
            <person name="Lipzen A."/>
            <person name="Chen C."/>
            <person name="Yan M."/>
            <person name="Daum C."/>
            <person name="Ng V."/>
            <person name="Clum A."/>
            <person name="Steindorff A."/>
            <person name="Ohm R.A."/>
            <person name="Martin F."/>
            <person name="Silar P."/>
            <person name="Natvig D.O."/>
            <person name="Lalanne C."/>
            <person name="Gautier V."/>
            <person name="Ament-Velasquez S.L."/>
            <person name="Kruys A."/>
            <person name="Hutchinson M.I."/>
            <person name="Powell A.J."/>
            <person name="Barry K."/>
            <person name="Miller A.N."/>
            <person name="Grigoriev I.V."/>
            <person name="Debuchy R."/>
            <person name="Gladieux P."/>
            <person name="Hiltunen Thoren M."/>
            <person name="Johannesson H."/>
        </authorList>
    </citation>
    <scope>NUCLEOTIDE SEQUENCE</scope>
    <source>
        <strain evidence="6">PSN293</strain>
    </source>
</reference>
<feature type="domain" description="Nephrocystin 3-like N-terminal" evidence="5">
    <location>
        <begin position="80"/>
        <end position="240"/>
    </location>
</feature>
<dbReference type="PROSITE" id="PS50297">
    <property type="entry name" value="ANK_REP_REGION"/>
    <property type="match status" value="6"/>
</dbReference>
<dbReference type="SUPFAM" id="SSF52540">
    <property type="entry name" value="P-loop containing nucleoside triphosphate hydrolases"/>
    <property type="match status" value="1"/>
</dbReference>
<evidence type="ECO:0000313" key="6">
    <source>
        <dbReference type="EMBL" id="KAK4210536.1"/>
    </source>
</evidence>
<dbReference type="PANTHER" id="PTHR24123">
    <property type="entry name" value="ANKYRIN REPEAT-CONTAINING"/>
    <property type="match status" value="1"/>
</dbReference>
<keyword evidence="7" id="KW-1185">Reference proteome</keyword>
<protein>
    <submittedName>
        <fullName evidence="6">Ankyrin repeat-containing domain protein</fullName>
    </submittedName>
</protein>
<gene>
    <name evidence="6" type="ORF">QBC37DRAFT_448016</name>
</gene>
<comment type="caution">
    <text evidence="6">The sequence shown here is derived from an EMBL/GenBank/DDBJ whole genome shotgun (WGS) entry which is preliminary data.</text>
</comment>
<dbReference type="PROSITE" id="PS50088">
    <property type="entry name" value="ANK_REPEAT"/>
    <property type="match status" value="7"/>
</dbReference>
<feature type="repeat" description="ANK" evidence="3">
    <location>
        <begin position="615"/>
        <end position="647"/>
    </location>
</feature>
<dbReference type="InterPro" id="IPR051165">
    <property type="entry name" value="Multifunctional_ANK_Repeat"/>
</dbReference>
<sequence>MPKLGASRAFGGRWIRTPRRARPVMRSADLIRPPSAPLIRPEISPIKHNAGPLRIALLQSTDYLAESGEFRRHLSSQSPGTGLWICETDEYRKWHDSDDHGSLWIKGIPGAGKSVIAASLVQHLRTTENHPVLFFFFRNIVSTNFSPRALIQDWLAQLLPHSPKLQFILQQCLETELAEISDGGLFQYFLDGLSCIPKVYCIADALDEMVSDGRQGPFLDQLNSLATHEPASLKLLMTSRPKRHLQSALRDSSIVHISLQQRLVDVDIIAYLRQRVEEHALGEPARQHIIDMVSRRSEGLFLYAKLAMDQIVRDFVPGSDNLVDMEALEASLPVGLEQTYNAMLAKQREKNGVSVELQMHVLEAVTHSARPLRLNELASLTKCIYPELNPPGGLKSLIATCCGLLVEVLEDETLQIIHHSLTEFLRGDTRTKPANDAADFPLIDPDAAHRRMAMNCLRYLRSGAMLQEGEPDTGDAVKDTMALVYRTPPHAFDYDKEHYKYSHLGEKREEDPFDYHHARLSHPFLAYAIEHWPYHANQYDVHDKAFFAAILSFLDPNSLTFLRWLLLQWGTTSETRGSQDGIPHALHLAAFTGLSKFAMALLNQDATSVSRLDAQRRVPLHWAAEKGHAKVAALLIEHGADPNPEDSRGLKPIHLAAKKNHAAVLRLLLEAGVEPDSIKTKEDHGGRLLGGERTTRGEDAILYVCQRGHPECVRAMIPFCKPETLERLLCECCQYSRSEAVLTILEHSDVSPDATFRQATALYYACNSANIKVVEALVRRGADVRKTSTWLPRRTINGGRRIRAERVCGPIHALVQIWQEDNHEACCSILKCLVEAGADLEQLDGNGETAFTLAAGSVDYGSYPERRVLRLLALQALIEAGANVHRPLKNGRTALHVAAMFNNFEAITLLIRQGYDLNQKDEDGDTPLLCTLRHTRKGPKSAATIVHYLLSQGADPACRNKYGDTPAGLAMSVDFDLFKTLLSRCTDDERVLKDCWFKLSGTEVAHKDEDFASFVELLLAKGVHIDTRDSRGNTLYLRCLTLGSETRMSILKGHGADPSVVNKDGENALFVLLRTAWKRSDQHQRAEGLIADGINPLSRDGRGNTLLHIVAGDWKNDVDHIKWLLGLGIPLTAVNNNGETPLHVYSRAPKSNDSGGHGMVSVVQNSHFLDAVGADARDAVGILDNERLGVVHVMAMTSEPELAKWVEAGADLGLLTKDSQNVLHLACRARKPGILCQILNYHSSGAVRVDHKDSFGLTPLHVACLSGQVESVALLLKQGADIHALGPHNRTALHFCAQSSLEQEIWDSQVLPDWIRGPSPGPLRPGGQGSQFGVKEPTVRGAPSRQVAPIAKLLIKAGIDVAAADERGFTALDMALRESCAHFVEIFANDEQLLNKATTPTENSQRRRGHESPDALEQSSQKMRARLALARPRSGLPHLRASGGSALHQVQQSPHRFLDLLTVDDAAELINEAFEAEPSRASHYALLKDLLRPATLAVAEKTPELVRYYDSFLPAQQYIEKSREAQDRYYDVPALPALQMACHASECNLETLRFLVETVGVDVKARSAYQDGDSYSRNVEIFPGGTALHILACAKYYWHVEGLRYLLAHGAQVDALDEQGRSPLHIAVGKQIDSGSRHDTRSIWGTAAARLLLDHGADPNLLDKYGLSPVYKASATPEALQELLARGASPTLGKRLPIFEVIFDQNLRALELLLNNGVDVNSLDETRRALGMHYTLKKDRKLHAVICAAFATKLNHSFKGRVPLLRTLVVRGADLYVPLNEDETAIHFLFEFPELAVQKELLSQPCVSRIQFNRRDQRGRTVLMAASAACHLGDRRQDNSDTLMRILGHCGDATLVDNSGKTAFHHLLLNEHPNDDTVVEFINREEVRPTIFLKDNDGYTPLHYALRFLRLTVCELLVSKGANLLEADPNGRTALHHIADQINRTRRPSPTVLEQDLPTDYPDQCLALWNTFLNQGGSINAVDKEGNTPLHVYLLSDTRASNYYPDGDPWSEQVCHLQLYDKLFPADGGVDVFAVNNEGETMLHVTARRPVGYGQEKEHDKKLFVALVAKGLDPLKEDAKGRSALDVASACDKDDIVGAFGRG</sequence>
<evidence type="ECO:0000259" key="5">
    <source>
        <dbReference type="Pfam" id="PF24883"/>
    </source>
</evidence>
<feature type="repeat" description="ANK" evidence="3">
    <location>
        <begin position="757"/>
        <end position="789"/>
    </location>
</feature>
<dbReference type="Pfam" id="PF12796">
    <property type="entry name" value="Ank_2"/>
    <property type="match status" value="5"/>
</dbReference>
<organism evidence="6 7">
    <name type="scientific">Rhypophila decipiens</name>
    <dbReference type="NCBI Taxonomy" id="261697"/>
    <lineage>
        <taxon>Eukaryota</taxon>
        <taxon>Fungi</taxon>
        <taxon>Dikarya</taxon>
        <taxon>Ascomycota</taxon>
        <taxon>Pezizomycotina</taxon>
        <taxon>Sordariomycetes</taxon>
        <taxon>Sordariomycetidae</taxon>
        <taxon>Sordariales</taxon>
        <taxon>Naviculisporaceae</taxon>
        <taxon>Rhypophila</taxon>
    </lineage>
</organism>
<dbReference type="InterPro" id="IPR027417">
    <property type="entry name" value="P-loop_NTPase"/>
</dbReference>
<dbReference type="EMBL" id="MU858172">
    <property type="protein sequence ID" value="KAK4210536.1"/>
    <property type="molecule type" value="Genomic_DNA"/>
</dbReference>
<feature type="repeat" description="ANK" evidence="3">
    <location>
        <begin position="1897"/>
        <end position="1929"/>
    </location>
</feature>
<feature type="repeat" description="ANK" evidence="3">
    <location>
        <begin position="1619"/>
        <end position="1664"/>
    </location>
</feature>
<evidence type="ECO:0000256" key="2">
    <source>
        <dbReference type="ARBA" id="ARBA00023043"/>
    </source>
</evidence>
<dbReference type="Pfam" id="PF24883">
    <property type="entry name" value="NPHP3_N"/>
    <property type="match status" value="1"/>
</dbReference>
<feature type="repeat" description="ANK" evidence="3">
    <location>
        <begin position="890"/>
        <end position="922"/>
    </location>
</feature>
<keyword evidence="2 3" id="KW-0040">ANK repeat</keyword>
<evidence type="ECO:0000256" key="4">
    <source>
        <dbReference type="SAM" id="MobiDB-lite"/>
    </source>
</evidence>
<proteinExistence type="predicted"/>
<feature type="repeat" description="ANK" evidence="3">
    <location>
        <begin position="648"/>
        <end position="680"/>
    </location>
</feature>
<dbReference type="InterPro" id="IPR036770">
    <property type="entry name" value="Ankyrin_rpt-contain_sf"/>
</dbReference>
<dbReference type="SMART" id="SM00248">
    <property type="entry name" value="ANK"/>
    <property type="match status" value="27"/>
</dbReference>
<evidence type="ECO:0000256" key="3">
    <source>
        <dbReference type="PROSITE-ProRule" id="PRU00023"/>
    </source>
</evidence>
<dbReference type="SUPFAM" id="SSF48403">
    <property type="entry name" value="Ankyrin repeat"/>
    <property type="match status" value="4"/>
</dbReference>
<dbReference type="InterPro" id="IPR056884">
    <property type="entry name" value="NPHP3-like_N"/>
</dbReference>
<feature type="repeat" description="ANK" evidence="3">
    <location>
        <begin position="1255"/>
        <end position="1287"/>
    </location>
</feature>
<dbReference type="PRINTS" id="PR01415">
    <property type="entry name" value="ANKYRIN"/>
</dbReference>
<dbReference type="PANTHER" id="PTHR24123:SF33">
    <property type="entry name" value="PROTEIN HOS4"/>
    <property type="match status" value="1"/>
</dbReference>
<dbReference type="Gene3D" id="1.25.40.20">
    <property type="entry name" value="Ankyrin repeat-containing domain"/>
    <property type="match status" value="6"/>
</dbReference>
<dbReference type="Proteomes" id="UP001301769">
    <property type="component" value="Unassembled WGS sequence"/>
</dbReference>
<name>A0AAN6Y1J4_9PEZI</name>
<dbReference type="Pfam" id="PF00023">
    <property type="entry name" value="Ank"/>
    <property type="match status" value="1"/>
</dbReference>
<reference evidence="6" key="2">
    <citation type="submission" date="2023-05" db="EMBL/GenBank/DDBJ databases">
        <authorList>
            <consortium name="Lawrence Berkeley National Laboratory"/>
            <person name="Steindorff A."/>
            <person name="Hensen N."/>
            <person name="Bonometti L."/>
            <person name="Westerberg I."/>
            <person name="Brannstrom I.O."/>
            <person name="Guillou S."/>
            <person name="Cros-Aarteil S."/>
            <person name="Calhoun S."/>
            <person name="Haridas S."/>
            <person name="Kuo A."/>
            <person name="Mondo S."/>
            <person name="Pangilinan J."/>
            <person name="Riley R."/>
            <person name="Labutti K."/>
            <person name="Andreopoulos B."/>
            <person name="Lipzen A."/>
            <person name="Chen C."/>
            <person name="Yanf M."/>
            <person name="Daum C."/>
            <person name="Ng V."/>
            <person name="Clum A."/>
            <person name="Ohm R."/>
            <person name="Martin F."/>
            <person name="Silar P."/>
            <person name="Natvig D."/>
            <person name="Lalanne C."/>
            <person name="Gautier V."/>
            <person name="Ament-Velasquez S.L."/>
            <person name="Kruys A."/>
            <person name="Hutchinson M.I."/>
            <person name="Powell A.J."/>
            <person name="Barry K."/>
            <person name="Miller A.N."/>
            <person name="Grigoriev I.V."/>
            <person name="Debuchy R."/>
            <person name="Gladieux P."/>
            <person name="Thoren M.H."/>
            <person name="Johannesson H."/>
        </authorList>
    </citation>
    <scope>NUCLEOTIDE SEQUENCE</scope>
    <source>
        <strain evidence="6">PSN293</strain>
    </source>
</reference>
<dbReference type="Gene3D" id="3.40.50.300">
    <property type="entry name" value="P-loop containing nucleotide triphosphate hydrolases"/>
    <property type="match status" value="1"/>
</dbReference>
<evidence type="ECO:0000256" key="1">
    <source>
        <dbReference type="ARBA" id="ARBA00022737"/>
    </source>
</evidence>
<accession>A0AAN6Y1J4</accession>
<feature type="region of interest" description="Disordered" evidence="4">
    <location>
        <begin position="1397"/>
        <end position="1421"/>
    </location>
</feature>
<evidence type="ECO:0000313" key="7">
    <source>
        <dbReference type="Proteomes" id="UP001301769"/>
    </source>
</evidence>